<name>A4ZWD1_RGNNV</name>
<proteinExistence type="inferred from homology"/>
<comment type="similarity">
    <text evidence="2">Belongs to the peptidase A6 family.</text>
</comment>
<comment type="subcellular location">
    <subcellularLocation>
        <location evidence="1">Virion</location>
    </subcellularLocation>
</comment>
<keyword evidence="4" id="KW-0946">Virion</keyword>
<evidence type="ECO:0000256" key="1">
    <source>
        <dbReference type="ARBA" id="ARBA00004328"/>
    </source>
</evidence>
<evidence type="ECO:0000256" key="3">
    <source>
        <dbReference type="ARBA" id="ARBA00019859"/>
    </source>
</evidence>
<feature type="region of interest" description="Disordered" evidence="5">
    <location>
        <begin position="1"/>
        <end position="54"/>
    </location>
</feature>
<keyword evidence="6" id="KW-0167">Capsid protein</keyword>
<dbReference type="Pfam" id="PF11729">
    <property type="entry name" value="Capsid-VNN"/>
    <property type="match status" value="1"/>
</dbReference>
<organism evidence="6">
    <name type="scientific">Epinephelus coioides nervous necrosis virus</name>
    <dbReference type="NCBI Taxonomy" id="204929"/>
    <lineage>
        <taxon>Viruses</taxon>
        <taxon>Riboviria</taxon>
        <taxon>Orthornavirae</taxon>
        <taxon>Kitrinoviricota</taxon>
        <taxon>Magsaviricetes</taxon>
        <taxon>Nodamuvirales</taxon>
        <taxon>Nodaviridae</taxon>
        <taxon>Betanodavirus</taxon>
        <taxon>Betanodavirus epinepheli</taxon>
        <taxon>Redspotted grouper nervous necrosis virus</taxon>
    </lineage>
</organism>
<dbReference type="EMBL" id="EF492143">
    <property type="protein sequence ID" value="ABP35926.1"/>
    <property type="molecule type" value="Genomic_RNA"/>
</dbReference>
<sequence length="129" mass="14216">MVRKGEKKLAKPATTKAANPQPRRRANNRRRSNRTDAPVSKASTVTGFGRGTNDVHLSGMSRISQAVLPAGTGTDGYVVVDATIVPDLLPRLGHAARIFQRYAVETLEFEIQPMCPVKHGRWLRCWLPA</sequence>
<dbReference type="InterPro" id="IPR029053">
    <property type="entry name" value="Viral_coat"/>
</dbReference>
<evidence type="ECO:0000256" key="2">
    <source>
        <dbReference type="ARBA" id="ARBA00008815"/>
    </source>
</evidence>
<evidence type="ECO:0000256" key="4">
    <source>
        <dbReference type="ARBA" id="ARBA00022844"/>
    </source>
</evidence>
<evidence type="ECO:0000313" key="6">
    <source>
        <dbReference type="EMBL" id="ABP35926.1"/>
    </source>
</evidence>
<dbReference type="InterPro" id="IPR024292">
    <property type="entry name" value="Nodavirus_capsid"/>
</dbReference>
<dbReference type="Gene3D" id="2.60.120.20">
    <property type="match status" value="1"/>
</dbReference>
<feature type="compositionally biased region" description="Basic residues" evidence="5">
    <location>
        <begin position="22"/>
        <end position="32"/>
    </location>
</feature>
<dbReference type="SUPFAM" id="SSF88633">
    <property type="entry name" value="Positive stranded ssRNA viruses"/>
    <property type="match status" value="1"/>
</dbReference>
<protein>
    <recommendedName>
        <fullName evidence="3">Capsid protein alpha</fullName>
    </recommendedName>
</protein>
<dbReference type="GO" id="GO:0019028">
    <property type="term" value="C:viral capsid"/>
    <property type="evidence" value="ECO:0007669"/>
    <property type="project" value="UniProtKB-KW"/>
</dbReference>
<reference evidence="6" key="1">
    <citation type="submission" date="2007-03" db="EMBL/GenBank/DDBJ databases">
        <authorList>
            <person name="Thuan N.C."/>
            <person name="Uyen N.H."/>
            <person name="Loi N.T.T."/>
        </authorList>
    </citation>
    <scope>NUCLEOTIDE SEQUENCE</scope>
</reference>
<accession>A4ZWD1</accession>
<evidence type="ECO:0000256" key="5">
    <source>
        <dbReference type="SAM" id="MobiDB-lite"/>
    </source>
</evidence>